<dbReference type="InterPro" id="IPR036388">
    <property type="entry name" value="WH-like_DNA-bd_sf"/>
</dbReference>
<dbReference type="GO" id="GO:0003700">
    <property type="term" value="F:DNA-binding transcription factor activity"/>
    <property type="evidence" value="ECO:0007669"/>
    <property type="project" value="InterPro"/>
</dbReference>
<dbReference type="InterPro" id="IPR015424">
    <property type="entry name" value="PyrdxlP-dep_Trfase"/>
</dbReference>
<dbReference type="Gene3D" id="3.40.640.10">
    <property type="entry name" value="Type I PLP-dependent aspartate aminotransferase-like (Major domain)"/>
    <property type="match status" value="1"/>
</dbReference>
<evidence type="ECO:0000256" key="7">
    <source>
        <dbReference type="ARBA" id="ARBA00023163"/>
    </source>
</evidence>
<evidence type="ECO:0000256" key="2">
    <source>
        <dbReference type="ARBA" id="ARBA00022576"/>
    </source>
</evidence>
<dbReference type="SUPFAM" id="SSF46785">
    <property type="entry name" value="Winged helix' DNA-binding domain"/>
    <property type="match status" value="1"/>
</dbReference>
<dbReference type="PANTHER" id="PTHR46577">
    <property type="entry name" value="HTH-TYPE TRANSCRIPTIONAL REGULATORY PROTEIN GABR"/>
    <property type="match status" value="1"/>
</dbReference>
<dbReference type="OrthoDB" id="9804020at2"/>
<dbReference type="Pfam" id="PF00392">
    <property type="entry name" value="GntR"/>
    <property type="match status" value="1"/>
</dbReference>
<protein>
    <submittedName>
        <fullName evidence="9">PLP-dependent aminotransferase family protein</fullName>
    </submittedName>
</protein>
<accession>A0A494XIB2</accession>
<dbReference type="InterPro" id="IPR036390">
    <property type="entry name" value="WH_DNA-bd_sf"/>
</dbReference>
<dbReference type="SUPFAM" id="SSF53383">
    <property type="entry name" value="PLP-dependent transferases"/>
    <property type="match status" value="1"/>
</dbReference>
<comment type="caution">
    <text evidence="9">The sequence shown here is derived from an EMBL/GenBank/DDBJ whole genome shotgun (WGS) entry which is preliminary data.</text>
</comment>
<dbReference type="InterPro" id="IPR000524">
    <property type="entry name" value="Tscrpt_reg_HTH_GntR"/>
</dbReference>
<dbReference type="RefSeq" id="WP_121089731.1">
    <property type="nucleotide sequence ID" value="NZ_RBZU01000012.1"/>
</dbReference>
<dbReference type="PROSITE" id="PS50949">
    <property type="entry name" value="HTH_GNTR"/>
    <property type="match status" value="1"/>
</dbReference>
<dbReference type="EMBL" id="RBZU01000012">
    <property type="protein sequence ID" value="RKP47824.1"/>
    <property type="molecule type" value="Genomic_DNA"/>
</dbReference>
<dbReference type="Gene3D" id="3.90.1150.10">
    <property type="entry name" value="Aspartate Aminotransferase, domain 1"/>
    <property type="match status" value="1"/>
</dbReference>
<feature type="domain" description="HTH gntR-type" evidence="8">
    <location>
        <begin position="1"/>
        <end position="69"/>
    </location>
</feature>
<proteinExistence type="inferred from homology"/>
<name>A0A494XIB2_9BURK</name>
<dbReference type="InterPro" id="IPR015422">
    <property type="entry name" value="PyrdxlP-dep_Trfase_small"/>
</dbReference>
<evidence type="ECO:0000313" key="10">
    <source>
        <dbReference type="Proteomes" id="UP000270342"/>
    </source>
</evidence>
<gene>
    <name evidence="9" type="ORF">D7S86_23000</name>
</gene>
<comment type="similarity">
    <text evidence="1">In the C-terminal section; belongs to the class-I pyridoxal-phosphate-dependent aminotransferase family.</text>
</comment>
<dbReference type="GO" id="GO:0003677">
    <property type="term" value="F:DNA binding"/>
    <property type="evidence" value="ECO:0007669"/>
    <property type="project" value="UniProtKB-KW"/>
</dbReference>
<evidence type="ECO:0000256" key="4">
    <source>
        <dbReference type="ARBA" id="ARBA00022898"/>
    </source>
</evidence>
<keyword evidence="3 9" id="KW-0808">Transferase</keyword>
<evidence type="ECO:0000256" key="6">
    <source>
        <dbReference type="ARBA" id="ARBA00023125"/>
    </source>
</evidence>
<dbReference type="InterPro" id="IPR015421">
    <property type="entry name" value="PyrdxlP-dep_Trfase_major"/>
</dbReference>
<dbReference type="InterPro" id="IPR051446">
    <property type="entry name" value="HTH_trans_reg/aminotransferase"/>
</dbReference>
<dbReference type="Gene3D" id="1.10.10.10">
    <property type="entry name" value="Winged helix-like DNA-binding domain superfamily/Winged helix DNA-binding domain"/>
    <property type="match status" value="1"/>
</dbReference>
<keyword evidence="4" id="KW-0663">Pyridoxal phosphate</keyword>
<keyword evidence="2 9" id="KW-0032">Aminotransferase</keyword>
<dbReference type="GO" id="GO:0030170">
    <property type="term" value="F:pyridoxal phosphate binding"/>
    <property type="evidence" value="ECO:0007669"/>
    <property type="project" value="InterPro"/>
</dbReference>
<dbReference type="AlphaFoldDB" id="A0A494XIB2"/>
<keyword evidence="5" id="KW-0805">Transcription regulation</keyword>
<keyword evidence="10" id="KW-1185">Reference proteome</keyword>
<evidence type="ECO:0000313" key="9">
    <source>
        <dbReference type="EMBL" id="RKP47824.1"/>
    </source>
</evidence>
<organism evidence="9 10">
    <name type="scientific">Pararobbsia silviterrae</name>
    <dbReference type="NCBI Taxonomy" id="1792498"/>
    <lineage>
        <taxon>Bacteria</taxon>
        <taxon>Pseudomonadati</taxon>
        <taxon>Pseudomonadota</taxon>
        <taxon>Betaproteobacteria</taxon>
        <taxon>Burkholderiales</taxon>
        <taxon>Burkholderiaceae</taxon>
        <taxon>Pararobbsia</taxon>
    </lineage>
</organism>
<dbReference type="PANTHER" id="PTHR46577:SF2">
    <property type="entry name" value="TRANSCRIPTIONAL REGULATORY PROTEIN"/>
    <property type="match status" value="1"/>
</dbReference>
<dbReference type="CDD" id="cd00609">
    <property type="entry name" value="AAT_like"/>
    <property type="match status" value="1"/>
</dbReference>
<keyword evidence="7" id="KW-0804">Transcription</keyword>
<evidence type="ECO:0000259" key="8">
    <source>
        <dbReference type="PROSITE" id="PS50949"/>
    </source>
</evidence>
<dbReference type="Proteomes" id="UP000270342">
    <property type="component" value="Unassembled WGS sequence"/>
</dbReference>
<dbReference type="GO" id="GO:0008483">
    <property type="term" value="F:transaminase activity"/>
    <property type="evidence" value="ECO:0007669"/>
    <property type="project" value="UniProtKB-KW"/>
</dbReference>
<evidence type="ECO:0000256" key="5">
    <source>
        <dbReference type="ARBA" id="ARBA00023015"/>
    </source>
</evidence>
<reference evidence="9 10" key="1">
    <citation type="submission" date="2018-10" db="EMBL/GenBank/DDBJ databases">
        <title>Robbsia sp. DHC34, isolated from soil.</title>
        <authorList>
            <person name="Gao Z.-H."/>
            <person name="Qiu L.-H."/>
        </authorList>
    </citation>
    <scope>NUCLEOTIDE SEQUENCE [LARGE SCALE GENOMIC DNA]</scope>
    <source>
        <strain evidence="9 10">DHC34</strain>
    </source>
</reference>
<keyword evidence="6" id="KW-0238">DNA-binding</keyword>
<dbReference type="SMART" id="SM00345">
    <property type="entry name" value="HTH_GNTR"/>
    <property type="match status" value="1"/>
</dbReference>
<dbReference type="CDD" id="cd07377">
    <property type="entry name" value="WHTH_GntR"/>
    <property type="match status" value="1"/>
</dbReference>
<evidence type="ECO:0000256" key="3">
    <source>
        <dbReference type="ARBA" id="ARBA00022679"/>
    </source>
</evidence>
<sequence length="491" mass="53657">MNRYETLANAMADEIRSGRLPIGSKLPSIRQITTQHGVSQSTVLSAYYLLEEWGLIRAEERSGYFVTPGASVAPVETPRAQSLAESAKVDISSLVFSVLQATKHVGAVPLGSAFPSPLLFPLSRLAKSLNQGARTLNPWSTVADLPPGNEHLRRQIALRYVGAGIASPIDNIVVTNGALEALNLSLMAVTRPGDIVAVESPGFYAALQAIERLDLRALEIPVDPVTGLDLDALAAALDKHPVRACWFMTNFQNPTGVTLTDDKKRALVELLTAHDVPLIEDDVYQELHFGKTRPLPAKAFDTKGLVMHCSSFSKTLAPGYRIGWVSAGRYTERVQRLKLMTTLSASIPAQAGIADYLQYGGYDKHLRQLRNAFKSQLSSMQVALRRHLPARARWTVPSGGYFIWIELPDAIDAMALHQRAIEHGISIAPGPMFSATHSFQNCIRLNFGHPWSGQIEDAIRTLGDILVDPEMRATARHFRSCAADTEPTDGI</sequence>
<evidence type="ECO:0000256" key="1">
    <source>
        <dbReference type="ARBA" id="ARBA00005384"/>
    </source>
</evidence>
<dbReference type="Pfam" id="PF00155">
    <property type="entry name" value="Aminotran_1_2"/>
    <property type="match status" value="1"/>
</dbReference>
<dbReference type="FunFam" id="3.40.640.10:FF:000023">
    <property type="entry name" value="Transcriptional regulator, GntR family"/>
    <property type="match status" value="1"/>
</dbReference>
<dbReference type="InterPro" id="IPR004839">
    <property type="entry name" value="Aminotransferase_I/II_large"/>
</dbReference>